<dbReference type="InterPro" id="IPR047640">
    <property type="entry name" value="RpiR-like"/>
</dbReference>
<keyword evidence="3" id="KW-0804">Transcription</keyword>
<feature type="domain" description="SIS" evidence="5">
    <location>
        <begin position="125"/>
        <end position="265"/>
    </location>
</feature>
<proteinExistence type="predicted"/>
<dbReference type="InterPro" id="IPR000281">
    <property type="entry name" value="HTH_RpiR"/>
</dbReference>
<dbReference type="InterPro" id="IPR046348">
    <property type="entry name" value="SIS_dom_sf"/>
</dbReference>
<dbReference type="GO" id="GO:0097367">
    <property type="term" value="F:carbohydrate derivative binding"/>
    <property type="evidence" value="ECO:0007669"/>
    <property type="project" value="InterPro"/>
</dbReference>
<reference evidence="6" key="2">
    <citation type="submission" date="2020-09" db="EMBL/GenBank/DDBJ databases">
        <authorList>
            <person name="Sun Q."/>
            <person name="Zhou Y."/>
        </authorList>
    </citation>
    <scope>NUCLEOTIDE SEQUENCE</scope>
    <source>
        <strain evidence="6">CGMCC 1.12777</strain>
    </source>
</reference>
<dbReference type="EMBL" id="BMFV01000020">
    <property type="protein sequence ID" value="GGH84191.1"/>
    <property type="molecule type" value="Genomic_DNA"/>
</dbReference>
<evidence type="ECO:0000259" key="4">
    <source>
        <dbReference type="PROSITE" id="PS51071"/>
    </source>
</evidence>
<dbReference type="AlphaFoldDB" id="A0A8J3EMW0"/>
<dbReference type="InterPro" id="IPR035472">
    <property type="entry name" value="RpiR-like_SIS"/>
</dbReference>
<sequence>MEQHEGTIIRLEAIVSQLSKKEKLVALYILEHPDKVVHQSITELAEQVGVAEATIFRLCKRIGFGGYQGFKIALARDVVKPIENIYQEIDEEDSASTLMTKVFHAHIQGLQDTLFLYDDYILETAMTRLAQADRVQFYGSGGSATIAQDAVHKFIRTGLQCQAFQDSHMQISSAVMLGPQSVAFGISHSGSNKDILQALDLAKQQGAYTIALTQNARSPITKVADLALHTKSTETLYRSEALTSRLIQLAVIDVLYVGVAMKRKDETLDGLERIREAIALKRV</sequence>
<dbReference type="PANTHER" id="PTHR30514:SF10">
    <property type="entry name" value="MURR_RPIR FAMILY TRANSCRIPTIONAL REGULATOR"/>
    <property type="match status" value="1"/>
</dbReference>
<name>A0A8J3EMW0_9BACL</name>
<dbReference type="Pfam" id="PF01380">
    <property type="entry name" value="SIS"/>
    <property type="match status" value="1"/>
</dbReference>
<keyword evidence="2" id="KW-0238">DNA-binding</keyword>
<evidence type="ECO:0000256" key="1">
    <source>
        <dbReference type="ARBA" id="ARBA00023015"/>
    </source>
</evidence>
<protein>
    <submittedName>
        <fullName evidence="6">RpiR family transcriptional regulator</fullName>
    </submittedName>
</protein>
<dbReference type="InterPro" id="IPR036388">
    <property type="entry name" value="WH-like_DNA-bd_sf"/>
</dbReference>
<dbReference type="GO" id="GO:0003700">
    <property type="term" value="F:DNA-binding transcription factor activity"/>
    <property type="evidence" value="ECO:0007669"/>
    <property type="project" value="InterPro"/>
</dbReference>
<dbReference type="GO" id="GO:0003677">
    <property type="term" value="F:DNA binding"/>
    <property type="evidence" value="ECO:0007669"/>
    <property type="project" value="UniProtKB-KW"/>
</dbReference>
<dbReference type="PANTHER" id="PTHR30514">
    <property type="entry name" value="GLUCOKINASE"/>
    <property type="match status" value="1"/>
</dbReference>
<gene>
    <name evidence="6" type="ORF">GCM10007096_26700</name>
</gene>
<dbReference type="Proteomes" id="UP000656813">
    <property type="component" value="Unassembled WGS sequence"/>
</dbReference>
<reference evidence="6" key="1">
    <citation type="journal article" date="2014" name="Int. J. Syst. Evol. Microbiol.">
        <title>Complete genome sequence of Corynebacterium casei LMG S-19264T (=DSM 44701T), isolated from a smear-ripened cheese.</title>
        <authorList>
            <consortium name="US DOE Joint Genome Institute (JGI-PGF)"/>
            <person name="Walter F."/>
            <person name="Albersmeier A."/>
            <person name="Kalinowski J."/>
            <person name="Ruckert C."/>
        </authorList>
    </citation>
    <scope>NUCLEOTIDE SEQUENCE</scope>
    <source>
        <strain evidence="6">CGMCC 1.12777</strain>
    </source>
</reference>
<keyword evidence="7" id="KW-1185">Reference proteome</keyword>
<dbReference type="PROSITE" id="PS51071">
    <property type="entry name" value="HTH_RPIR"/>
    <property type="match status" value="1"/>
</dbReference>
<comment type="caution">
    <text evidence="6">The sequence shown here is derived from an EMBL/GenBank/DDBJ whole genome shotgun (WGS) entry which is preliminary data.</text>
</comment>
<organism evidence="6 7">
    <name type="scientific">Pullulanibacillus pueri</name>
    <dbReference type="NCBI Taxonomy" id="1437324"/>
    <lineage>
        <taxon>Bacteria</taxon>
        <taxon>Bacillati</taxon>
        <taxon>Bacillota</taxon>
        <taxon>Bacilli</taxon>
        <taxon>Bacillales</taxon>
        <taxon>Sporolactobacillaceae</taxon>
        <taxon>Pullulanibacillus</taxon>
    </lineage>
</organism>
<dbReference type="InterPro" id="IPR009057">
    <property type="entry name" value="Homeodomain-like_sf"/>
</dbReference>
<dbReference type="SUPFAM" id="SSF53697">
    <property type="entry name" value="SIS domain"/>
    <property type="match status" value="1"/>
</dbReference>
<dbReference type="InterPro" id="IPR001347">
    <property type="entry name" value="SIS_dom"/>
</dbReference>
<evidence type="ECO:0000256" key="2">
    <source>
        <dbReference type="ARBA" id="ARBA00023125"/>
    </source>
</evidence>
<dbReference type="PROSITE" id="PS51464">
    <property type="entry name" value="SIS"/>
    <property type="match status" value="1"/>
</dbReference>
<dbReference type="RefSeq" id="WP_188497872.1">
    <property type="nucleotide sequence ID" value="NZ_BMFV01000020.1"/>
</dbReference>
<dbReference type="Gene3D" id="1.10.10.10">
    <property type="entry name" value="Winged helix-like DNA-binding domain superfamily/Winged helix DNA-binding domain"/>
    <property type="match status" value="1"/>
</dbReference>
<evidence type="ECO:0000259" key="5">
    <source>
        <dbReference type="PROSITE" id="PS51464"/>
    </source>
</evidence>
<feature type="domain" description="HTH rpiR-type" evidence="4">
    <location>
        <begin position="5"/>
        <end position="81"/>
    </location>
</feature>
<dbReference type="Pfam" id="PF01418">
    <property type="entry name" value="HTH_6"/>
    <property type="match status" value="1"/>
</dbReference>
<evidence type="ECO:0000313" key="7">
    <source>
        <dbReference type="Proteomes" id="UP000656813"/>
    </source>
</evidence>
<keyword evidence="1" id="KW-0805">Transcription regulation</keyword>
<accession>A0A8J3EMW0</accession>
<evidence type="ECO:0000313" key="6">
    <source>
        <dbReference type="EMBL" id="GGH84191.1"/>
    </source>
</evidence>
<dbReference type="GO" id="GO:1901135">
    <property type="term" value="P:carbohydrate derivative metabolic process"/>
    <property type="evidence" value="ECO:0007669"/>
    <property type="project" value="InterPro"/>
</dbReference>
<evidence type="ECO:0000256" key="3">
    <source>
        <dbReference type="ARBA" id="ARBA00023163"/>
    </source>
</evidence>
<dbReference type="Gene3D" id="3.40.50.10490">
    <property type="entry name" value="Glucose-6-phosphate isomerase like protein, domain 1"/>
    <property type="match status" value="1"/>
</dbReference>
<dbReference type="SUPFAM" id="SSF46689">
    <property type="entry name" value="Homeodomain-like"/>
    <property type="match status" value="1"/>
</dbReference>
<dbReference type="CDD" id="cd05013">
    <property type="entry name" value="SIS_RpiR"/>
    <property type="match status" value="1"/>
</dbReference>